<keyword evidence="4" id="KW-1185">Reference proteome</keyword>
<feature type="chain" id="PRO_5045941130" evidence="2">
    <location>
        <begin position="20"/>
        <end position="319"/>
    </location>
</feature>
<evidence type="ECO:0000256" key="2">
    <source>
        <dbReference type="SAM" id="SignalP"/>
    </source>
</evidence>
<feature type="compositionally biased region" description="Polar residues" evidence="1">
    <location>
        <begin position="297"/>
        <end position="313"/>
    </location>
</feature>
<reference evidence="5" key="1">
    <citation type="submission" date="2025-08" db="UniProtKB">
        <authorList>
            <consortium name="RefSeq"/>
        </authorList>
    </citation>
    <scope>IDENTIFICATION</scope>
</reference>
<keyword evidence="2" id="KW-0732">Signal</keyword>
<dbReference type="InterPro" id="IPR007931">
    <property type="entry name" value="TsetseEP"/>
</dbReference>
<evidence type="ECO:0000259" key="3">
    <source>
        <dbReference type="Pfam" id="PF05267"/>
    </source>
</evidence>
<evidence type="ECO:0000256" key="1">
    <source>
        <dbReference type="SAM" id="MobiDB-lite"/>
    </source>
</evidence>
<organism evidence="4 5">
    <name type="scientific">Drosophila suzukii</name>
    <name type="common">Spotted-wing drosophila fruit fly</name>
    <dbReference type="NCBI Taxonomy" id="28584"/>
    <lineage>
        <taxon>Eukaryota</taxon>
        <taxon>Metazoa</taxon>
        <taxon>Ecdysozoa</taxon>
        <taxon>Arthropoda</taxon>
        <taxon>Hexapoda</taxon>
        <taxon>Insecta</taxon>
        <taxon>Pterygota</taxon>
        <taxon>Neoptera</taxon>
        <taxon>Endopterygota</taxon>
        <taxon>Diptera</taxon>
        <taxon>Brachycera</taxon>
        <taxon>Muscomorpha</taxon>
        <taxon>Ephydroidea</taxon>
        <taxon>Drosophilidae</taxon>
        <taxon>Drosophila</taxon>
        <taxon>Sophophora</taxon>
    </lineage>
</organism>
<dbReference type="GeneID" id="108008587"/>
<proteinExistence type="predicted"/>
<dbReference type="Proteomes" id="UP001652628">
    <property type="component" value="Chromosome 2R"/>
</dbReference>
<feature type="region of interest" description="Disordered" evidence="1">
    <location>
        <begin position="189"/>
        <end position="319"/>
    </location>
</feature>
<feature type="compositionally biased region" description="Basic and acidic residues" evidence="1">
    <location>
        <begin position="284"/>
        <end position="296"/>
    </location>
</feature>
<feature type="signal peptide" evidence="2">
    <location>
        <begin position="1"/>
        <end position="19"/>
    </location>
</feature>
<dbReference type="Pfam" id="PF05267">
    <property type="entry name" value="DUF725"/>
    <property type="match status" value="1"/>
</dbReference>
<accession>A0AB39Z3Q2</accession>
<dbReference type="AlphaFoldDB" id="A0AB39Z3Q2"/>
<feature type="domain" description="Protein TsetseEP" evidence="3">
    <location>
        <begin position="51"/>
        <end position="170"/>
    </location>
</feature>
<evidence type="ECO:0000313" key="4">
    <source>
        <dbReference type="Proteomes" id="UP001652628"/>
    </source>
</evidence>
<protein>
    <submittedName>
        <fullName evidence="5">Protein P54</fullName>
    </submittedName>
</protein>
<gene>
    <name evidence="5" type="primary">LOC108008587</name>
</gene>
<sequence length="319" mass="34001">MQAILCIVLLAIGLSQISALPSPALQLDQPGNNLMQFLLQSRDLSRDGSHSIDCISYYLPLIDQAGTVYKEQISACLEQSALEIAQINDTTKADREAIDASATNSCDALKICSELEAAENFFECYSKAGSDSTKSMFTISANASELLAVVKEEKRLIQVNEYVCTNKTQRIYEEDSAKHYEDLKLCMGGAPIPSETTSSEAPSTQSSTESSSTDSSSTESSSTDSSSTDSSSSESSPDDSSSSESSSTDSSSDSTASSSDSSSDSTESSTESSSTESTTASSGGEKEALPEEDLKSESSQNKSEMQRLVNSLQEWFKTH</sequence>
<feature type="compositionally biased region" description="Low complexity" evidence="1">
    <location>
        <begin position="193"/>
        <end position="282"/>
    </location>
</feature>
<name>A0AB39Z3Q2_DROSZ</name>
<dbReference type="RefSeq" id="XP_016927955.2">
    <property type="nucleotide sequence ID" value="XM_017072466.4"/>
</dbReference>
<evidence type="ECO:0000313" key="5">
    <source>
        <dbReference type="RefSeq" id="XP_016927955.2"/>
    </source>
</evidence>